<organism evidence="2 3">
    <name type="scientific">Mycolicibacterium neworleansense</name>
    <dbReference type="NCBI Taxonomy" id="146018"/>
    <lineage>
        <taxon>Bacteria</taxon>
        <taxon>Bacillati</taxon>
        <taxon>Actinomycetota</taxon>
        <taxon>Actinomycetes</taxon>
        <taxon>Mycobacteriales</taxon>
        <taxon>Mycobacteriaceae</taxon>
        <taxon>Mycolicibacterium</taxon>
    </lineage>
</organism>
<dbReference type="Proteomes" id="UP000199147">
    <property type="component" value="Unassembled WGS sequence"/>
</dbReference>
<dbReference type="STRING" id="146018.BN2156_05282"/>
<proteinExistence type="predicted"/>
<protein>
    <submittedName>
        <fullName evidence="2">Uncharacterized protein</fullName>
    </submittedName>
</protein>
<evidence type="ECO:0000256" key="1">
    <source>
        <dbReference type="SAM" id="MobiDB-lite"/>
    </source>
</evidence>
<evidence type="ECO:0000313" key="2">
    <source>
        <dbReference type="EMBL" id="CRZ18381.1"/>
    </source>
</evidence>
<gene>
    <name evidence="2" type="ORF">BN2156_05282</name>
</gene>
<keyword evidence="3" id="KW-1185">Reference proteome</keyword>
<dbReference type="AlphaFoldDB" id="A0A0H5RX44"/>
<feature type="compositionally biased region" description="Basic residues" evidence="1">
    <location>
        <begin position="177"/>
        <end position="186"/>
    </location>
</feature>
<name>A0A0H5RX44_9MYCO</name>
<sequence length="202" mass="22086">MICKAEHAVCHWSVASRSWTFRVQLTRSRAVQFEGCRDPMSAPDQQKLDALYAPANVLAIKTTMSQADWDACAPSSPPGDMQLRLGRRCAFTWNSEKRRIHLDFGKFSDTSENGRVRHAGNSLATDRATSTSTPARRPTLPTEATSGWSAHGPSCGPPTAGPHPAGLGHVAMPSRCARPHPRKSRPNRLCGDSVRTRRFTPG</sequence>
<feature type="region of interest" description="Disordered" evidence="1">
    <location>
        <begin position="109"/>
        <end position="202"/>
    </location>
</feature>
<accession>A0A0H5RX44</accession>
<dbReference type="EMBL" id="CWKH01000003">
    <property type="protein sequence ID" value="CRZ18381.1"/>
    <property type="molecule type" value="Genomic_DNA"/>
</dbReference>
<evidence type="ECO:0000313" key="3">
    <source>
        <dbReference type="Proteomes" id="UP000199147"/>
    </source>
</evidence>
<reference evidence="3" key="1">
    <citation type="submission" date="2015-07" db="EMBL/GenBank/DDBJ databases">
        <authorList>
            <person name="Urmite Genomes"/>
        </authorList>
    </citation>
    <scope>NUCLEOTIDE SEQUENCE [LARGE SCALE GENOMIC DNA]</scope>
    <source>
        <strain evidence="3">type strain: ATCC 49404</strain>
    </source>
</reference>
<feature type="compositionally biased region" description="Polar residues" evidence="1">
    <location>
        <begin position="122"/>
        <end position="134"/>
    </location>
</feature>